<accession>A0A3M4J170</accession>
<dbReference type="STRING" id="33069.AO065_20605"/>
<sequence length="404" mass="45785">MIENNSVSGFSWPAALLRNDLQVRSIGSRLRLGPFGLPHVAAHRCQAQPGKIQQWRCGLRFGGRQVGPRFGHRIVRRIDIFESSHIRVTRFDLQTARTRLRASRRFTQPGRCVGRRRQFDLFHGQRRIHFQHMDPCACPLQRSAVFFSGCRIEIVFQDQSAPGEQKLQTLGVGIEQLAKVGPDLLGLGSGDQFGTEDNFVDIHGDTGKHVNKKYGVASDSATSALPLTVELLDSGVKRSTSMFFQAHITRIISLALVMFGLSGCSLLSFDSVQDPEVHLLKVQVVKARLTQQDFKLYFEVDNPNDSDLFVRGLNYKISLNDVVLADDQFSDWFFVDAHSRKTFVVPVRTNLWRYAKYIAQLLKKPDELIHYRLEGKLKTGMLFRHNVRIGKTGDVAPDELIQRK</sequence>
<dbReference type="InterPro" id="IPR013990">
    <property type="entry name" value="WHy-dom"/>
</dbReference>
<comment type="caution">
    <text evidence="2">The sequence shown here is derived from an EMBL/GenBank/DDBJ whole genome shotgun (WGS) entry which is preliminary data.</text>
</comment>
<gene>
    <name evidence="2" type="ORF">ALP98_05291</name>
</gene>
<dbReference type="Pfam" id="PF03168">
    <property type="entry name" value="LEA_2"/>
    <property type="match status" value="1"/>
</dbReference>
<feature type="domain" description="Water stress and hypersensitive response" evidence="1">
    <location>
        <begin position="277"/>
        <end position="396"/>
    </location>
</feature>
<dbReference type="Proteomes" id="UP000271866">
    <property type="component" value="Unassembled WGS sequence"/>
</dbReference>
<dbReference type="SUPFAM" id="SSF117070">
    <property type="entry name" value="LEA14-like"/>
    <property type="match status" value="1"/>
</dbReference>
<proteinExistence type="predicted"/>
<protein>
    <recommendedName>
        <fullName evidence="1">Water stress and hypersensitive response domain-containing protein</fullName>
    </recommendedName>
</protein>
<evidence type="ECO:0000259" key="1">
    <source>
        <dbReference type="SMART" id="SM00769"/>
    </source>
</evidence>
<dbReference type="EMBL" id="RBRK01000055">
    <property type="protein sequence ID" value="RMQ77285.1"/>
    <property type="molecule type" value="Genomic_DNA"/>
</dbReference>
<evidence type="ECO:0000313" key="3">
    <source>
        <dbReference type="Proteomes" id="UP000271866"/>
    </source>
</evidence>
<dbReference type="GO" id="GO:0009269">
    <property type="term" value="P:response to desiccation"/>
    <property type="evidence" value="ECO:0007669"/>
    <property type="project" value="InterPro"/>
</dbReference>
<evidence type="ECO:0000313" key="2">
    <source>
        <dbReference type="EMBL" id="RMQ77285.1"/>
    </source>
</evidence>
<dbReference type="InterPro" id="IPR004864">
    <property type="entry name" value="LEA_2"/>
</dbReference>
<reference evidence="2 3" key="1">
    <citation type="submission" date="2018-08" db="EMBL/GenBank/DDBJ databases">
        <title>Recombination of ecologically and evolutionarily significant loci maintains genetic cohesion in the Pseudomonas syringae species complex.</title>
        <authorList>
            <person name="Dillon M."/>
            <person name="Thakur S."/>
            <person name="Almeida R.N.D."/>
            <person name="Weir B.S."/>
            <person name="Guttman D.S."/>
        </authorList>
    </citation>
    <scope>NUCLEOTIDE SEQUENCE [LARGE SCALE GENOMIC DNA]</scope>
    <source>
        <strain evidence="2 3">ICMP 11296</strain>
    </source>
</reference>
<dbReference type="AlphaFoldDB" id="A0A3M4J170"/>
<name>A0A3M4J170_PSEVI</name>
<dbReference type="Gene3D" id="2.60.40.1820">
    <property type="match status" value="1"/>
</dbReference>
<organism evidence="2 3">
    <name type="scientific">Pseudomonas viridiflava</name>
    <name type="common">Phytomonas viridiflava</name>
    <dbReference type="NCBI Taxonomy" id="33069"/>
    <lineage>
        <taxon>Bacteria</taxon>
        <taxon>Pseudomonadati</taxon>
        <taxon>Pseudomonadota</taxon>
        <taxon>Gammaproteobacteria</taxon>
        <taxon>Pseudomonadales</taxon>
        <taxon>Pseudomonadaceae</taxon>
        <taxon>Pseudomonas</taxon>
    </lineage>
</organism>
<dbReference type="SMART" id="SM00769">
    <property type="entry name" value="WHy"/>
    <property type="match status" value="1"/>
</dbReference>